<dbReference type="HOGENOM" id="CLU_695611_0_0_2"/>
<reference evidence="2 3" key="1">
    <citation type="journal article" date="2008" name="Genome Biol.">
        <title>A genomic analysis of the archaeal system Ignicoccus hospitalis-Nanoarchaeum equitans.</title>
        <authorList>
            <person name="Podar M."/>
            <person name="Anderson I."/>
            <person name="Makarova K.S."/>
            <person name="Elkins J.G."/>
            <person name="Ivanova N."/>
            <person name="Wall M.A."/>
            <person name="Lykidis A."/>
            <person name="Mavromatis K."/>
            <person name="Sun H."/>
            <person name="Hudson M.E."/>
            <person name="Chen W."/>
            <person name="Deciu C."/>
            <person name="Hutchison D."/>
            <person name="Eads J.R."/>
            <person name="Anderson A."/>
            <person name="Fernandes F."/>
            <person name="Szeto E."/>
            <person name="Lapidus A."/>
            <person name="Kyrpides N.C."/>
            <person name="Saier M.H.Jr."/>
            <person name="Richardson P.M."/>
            <person name="Rachel R."/>
            <person name="Huber H."/>
            <person name="Eisen J.A."/>
            <person name="Koonin E.V."/>
            <person name="Keller M."/>
            <person name="Stetter K.O."/>
        </authorList>
    </citation>
    <scope>NUCLEOTIDE SEQUENCE [LARGE SCALE GENOMIC DNA]</scope>
    <source>
        <strain evidence="3">KIN4/I / DSM 18386 / JCM 14125</strain>
    </source>
</reference>
<dbReference type="Proteomes" id="UP000000262">
    <property type="component" value="Chromosome"/>
</dbReference>
<dbReference type="KEGG" id="iho:Igni_0951"/>
<feature type="transmembrane region" description="Helical" evidence="1">
    <location>
        <begin position="7"/>
        <end position="28"/>
    </location>
</feature>
<feature type="transmembrane region" description="Helical" evidence="1">
    <location>
        <begin position="238"/>
        <end position="258"/>
    </location>
</feature>
<keyword evidence="1" id="KW-0472">Membrane</keyword>
<feature type="transmembrane region" description="Helical" evidence="1">
    <location>
        <begin position="105"/>
        <end position="126"/>
    </location>
</feature>
<gene>
    <name evidence="2" type="ordered locus">Igni_0951</name>
</gene>
<feature type="transmembrane region" description="Helical" evidence="1">
    <location>
        <begin position="80"/>
        <end position="98"/>
    </location>
</feature>
<keyword evidence="3" id="KW-1185">Reference proteome</keyword>
<evidence type="ECO:0000256" key="1">
    <source>
        <dbReference type="SAM" id="Phobius"/>
    </source>
</evidence>
<organism evidence="2 3">
    <name type="scientific">Ignicoccus hospitalis (strain KIN4/I / DSM 18386 / JCM 14125)</name>
    <dbReference type="NCBI Taxonomy" id="453591"/>
    <lineage>
        <taxon>Archaea</taxon>
        <taxon>Thermoproteota</taxon>
        <taxon>Thermoprotei</taxon>
        <taxon>Desulfurococcales</taxon>
        <taxon>Desulfurococcaceae</taxon>
        <taxon>Ignicoccus</taxon>
    </lineage>
</organism>
<dbReference type="EMBL" id="CP000816">
    <property type="protein sequence ID" value="ABU82131.1"/>
    <property type="molecule type" value="Genomic_DNA"/>
</dbReference>
<feature type="transmembrane region" description="Helical" evidence="1">
    <location>
        <begin position="212"/>
        <end position="231"/>
    </location>
</feature>
<dbReference type="RefSeq" id="WP_012123095.1">
    <property type="nucleotide sequence ID" value="NC_009776.1"/>
</dbReference>
<protein>
    <submittedName>
        <fullName evidence="2">Uncharacterized protein</fullName>
    </submittedName>
</protein>
<proteinExistence type="predicted"/>
<feature type="transmembrane region" description="Helical" evidence="1">
    <location>
        <begin position="146"/>
        <end position="168"/>
    </location>
</feature>
<dbReference type="GeneID" id="5562295"/>
<feature type="transmembrane region" description="Helical" evidence="1">
    <location>
        <begin position="290"/>
        <end position="308"/>
    </location>
</feature>
<accession>A8AB29</accession>
<keyword evidence="1" id="KW-1133">Transmembrane helix</keyword>
<evidence type="ECO:0000313" key="2">
    <source>
        <dbReference type="EMBL" id="ABU82131.1"/>
    </source>
</evidence>
<feature type="transmembrane region" description="Helical" evidence="1">
    <location>
        <begin position="180"/>
        <end position="200"/>
    </location>
</feature>
<name>A8AB29_IGNH4</name>
<evidence type="ECO:0000313" key="3">
    <source>
        <dbReference type="Proteomes" id="UP000000262"/>
    </source>
</evidence>
<dbReference type="AlphaFoldDB" id="A8AB29"/>
<keyword evidence="1" id="KW-0812">Transmembrane</keyword>
<dbReference type="STRING" id="453591.Igni_0951"/>
<dbReference type="OrthoDB" id="383892at2157"/>
<sequence>MKEPPGLLEKLTLTILLISIIFLMPKYVPCNPHGDEAWYYYITKELKWDWDPHLPFLPPLRWSFMITFNPVTDSLWTLRFAYAAFNVLVTSAAVLLAWNGRWGSLALALSALLNPLFLTYSSKVFTSVPAGAAGALSAALAIRGKVLSAVLLGIYSVGMWEGMTFFYLGLSLYGIRDRRFLLFLIPASLGLATSLDNVLFHKRLPGWAKAPLDAKAIVTLFLPEVLVLLHTLIKKRDLLLFLISFSLPAGLLLDNYLRGTAVQVWYQVPAHLLYSVAIANSLGEWKGWKYLGALIILAFIFIGTKAASSLKHDCCAFEIVDFLKVRGEKAVLYKPFWAYAEYPFGEVKKAACWDLGCLKWWLKRSSYVVSWEELRLRKLELVYKGGKCYLYKKVKR</sequence>